<feature type="region of interest" description="Disordered" evidence="1">
    <location>
        <begin position="1"/>
        <end position="26"/>
    </location>
</feature>
<dbReference type="RefSeq" id="WP_066919181.1">
    <property type="nucleotide sequence ID" value="NZ_BPQO01000015.1"/>
</dbReference>
<dbReference type="Proteomes" id="UP001055247">
    <property type="component" value="Unassembled WGS sequence"/>
</dbReference>
<keyword evidence="4" id="KW-1185">Reference proteome</keyword>
<organism evidence="3 4">
    <name type="scientific">Methylobacterium hispanicum</name>
    <dbReference type="NCBI Taxonomy" id="270350"/>
    <lineage>
        <taxon>Bacteria</taxon>
        <taxon>Pseudomonadati</taxon>
        <taxon>Pseudomonadota</taxon>
        <taxon>Alphaproteobacteria</taxon>
        <taxon>Hyphomicrobiales</taxon>
        <taxon>Methylobacteriaceae</taxon>
        <taxon>Methylobacterium</taxon>
    </lineage>
</organism>
<reference evidence="3" key="2">
    <citation type="submission" date="2021-08" db="EMBL/GenBank/DDBJ databases">
        <authorList>
            <person name="Tani A."/>
            <person name="Ola A."/>
            <person name="Ogura Y."/>
            <person name="Katsura K."/>
            <person name="Hayashi T."/>
        </authorList>
    </citation>
    <scope>NUCLEOTIDE SEQUENCE</scope>
    <source>
        <strain evidence="3">DSM 16372</strain>
    </source>
</reference>
<comment type="caution">
    <text evidence="3">The sequence shown here is derived from an EMBL/GenBank/DDBJ whole genome shotgun (WGS) entry which is preliminary data.</text>
</comment>
<sequence length="60" mass="6000">MAGRISAGRIGLGGQAPLRAGAPRDPRFVAPRSSHPGALWLAAAAPFAATLILLAARLAA</sequence>
<protein>
    <submittedName>
        <fullName evidence="3">Uncharacterized protein</fullName>
    </submittedName>
</protein>
<keyword evidence="2" id="KW-1133">Transmembrane helix</keyword>
<reference evidence="3" key="1">
    <citation type="journal article" date="2016" name="Front. Microbiol.">
        <title>Genome Sequence of the Piezophilic, Mesophilic Sulfate-Reducing Bacterium Desulfovibrio indicus J2T.</title>
        <authorList>
            <person name="Cao J."/>
            <person name="Maignien L."/>
            <person name="Shao Z."/>
            <person name="Alain K."/>
            <person name="Jebbar M."/>
        </authorList>
    </citation>
    <scope>NUCLEOTIDE SEQUENCE</scope>
    <source>
        <strain evidence="3">DSM 16372</strain>
    </source>
</reference>
<feature type="transmembrane region" description="Helical" evidence="2">
    <location>
        <begin position="38"/>
        <end position="59"/>
    </location>
</feature>
<accession>A0AAV4ZPA9</accession>
<dbReference type="AlphaFoldDB" id="A0AAV4ZPA9"/>
<gene>
    <name evidence="3" type="ORF">BHAOGJBA_3505</name>
</gene>
<keyword evidence="2" id="KW-0812">Transmembrane</keyword>
<dbReference type="EMBL" id="BPQO01000015">
    <property type="protein sequence ID" value="GJD89971.1"/>
    <property type="molecule type" value="Genomic_DNA"/>
</dbReference>
<evidence type="ECO:0000256" key="1">
    <source>
        <dbReference type="SAM" id="MobiDB-lite"/>
    </source>
</evidence>
<name>A0AAV4ZPA9_9HYPH</name>
<evidence type="ECO:0000313" key="4">
    <source>
        <dbReference type="Proteomes" id="UP001055247"/>
    </source>
</evidence>
<evidence type="ECO:0000256" key="2">
    <source>
        <dbReference type="SAM" id="Phobius"/>
    </source>
</evidence>
<keyword evidence="2" id="KW-0472">Membrane</keyword>
<proteinExistence type="predicted"/>
<evidence type="ECO:0000313" key="3">
    <source>
        <dbReference type="EMBL" id="GJD89971.1"/>
    </source>
</evidence>